<feature type="transmembrane region" description="Helical" evidence="1">
    <location>
        <begin position="43"/>
        <end position="63"/>
    </location>
</feature>
<feature type="transmembrane region" description="Helical" evidence="1">
    <location>
        <begin position="12"/>
        <end position="31"/>
    </location>
</feature>
<name>A0A2D1U720_9SPHI</name>
<reference evidence="3 4" key="1">
    <citation type="submission" date="2017-10" db="EMBL/GenBank/DDBJ databases">
        <title>Whole genome of Pedobacter ginsengisoli T01R-27 isolated from tomato rhizosphere.</title>
        <authorList>
            <person name="Weon H.-Y."/>
            <person name="Lee S.A."/>
            <person name="Sang M.K."/>
            <person name="Song J."/>
        </authorList>
    </citation>
    <scope>NUCLEOTIDE SEQUENCE [LARGE SCALE GENOMIC DNA]</scope>
    <source>
        <strain evidence="3 4">T01R-27</strain>
    </source>
</reference>
<proteinExistence type="predicted"/>
<evidence type="ECO:0000313" key="3">
    <source>
        <dbReference type="EMBL" id="ATP57397.1"/>
    </source>
</evidence>
<evidence type="ECO:0000259" key="2">
    <source>
        <dbReference type="Pfam" id="PF06580"/>
    </source>
</evidence>
<dbReference type="OrthoDB" id="9792992at2"/>
<feature type="domain" description="Signal transduction histidine kinase internal region" evidence="2">
    <location>
        <begin position="172"/>
        <end position="244"/>
    </location>
</feature>
<dbReference type="Pfam" id="PF06580">
    <property type="entry name" value="His_kinase"/>
    <property type="match status" value="1"/>
</dbReference>
<dbReference type="GO" id="GO:0000155">
    <property type="term" value="F:phosphorelay sensor kinase activity"/>
    <property type="evidence" value="ECO:0007669"/>
    <property type="project" value="InterPro"/>
</dbReference>
<keyword evidence="1" id="KW-0472">Membrane</keyword>
<keyword evidence="4" id="KW-1185">Reference proteome</keyword>
<dbReference type="GO" id="GO:0016020">
    <property type="term" value="C:membrane"/>
    <property type="evidence" value="ECO:0007669"/>
    <property type="project" value="InterPro"/>
</dbReference>
<evidence type="ECO:0000313" key="4">
    <source>
        <dbReference type="Proteomes" id="UP000223749"/>
    </source>
</evidence>
<dbReference type="KEGG" id="pgs:CPT03_13420"/>
<gene>
    <name evidence="3" type="ORF">CPT03_13420</name>
</gene>
<protein>
    <recommendedName>
        <fullName evidence="2">Signal transduction histidine kinase internal region domain-containing protein</fullName>
    </recommendedName>
</protein>
<sequence length="356" mass="41074">MKFTVRLKIIGRHIAFIAAYFLYEAGMLYAYSGDWINFWDAFWHLLVNLCLFYGNAHLLLACASSFSTALQRMAASILLIVLEFSVFLLLKYLLSQAYVEFEIPTTRPYEDFNRFLRDTIWRFIYVSGLSFAYWLHITSNRKQRQVALLEQGRLKDLADREIAKREFISIENAFLKSQINSHFLFNTLNYLYNSIQDLNKDAGDTILRLSSIMRYSLNTPSGGKVKLKEEIQHISDIFEISTLKSAGRAYIDFSIQGNPAELEIIPLVLVTLAENLLKYADLKDRTNPAEFHCTISDTTLIIKILNHKRKFVSPIGHGIGLKNTKKRLTRAYSNRYQLDIADSESSYKLTLNIQLS</sequence>
<dbReference type="InterPro" id="IPR050640">
    <property type="entry name" value="Bact_2-comp_sensor_kinase"/>
</dbReference>
<evidence type="ECO:0000256" key="1">
    <source>
        <dbReference type="SAM" id="Phobius"/>
    </source>
</evidence>
<dbReference type="PANTHER" id="PTHR34220:SF7">
    <property type="entry name" value="SENSOR HISTIDINE KINASE YPDA"/>
    <property type="match status" value="1"/>
</dbReference>
<feature type="transmembrane region" description="Helical" evidence="1">
    <location>
        <begin position="75"/>
        <end position="99"/>
    </location>
</feature>
<dbReference type="InterPro" id="IPR010559">
    <property type="entry name" value="Sig_transdc_His_kin_internal"/>
</dbReference>
<dbReference type="PANTHER" id="PTHR34220">
    <property type="entry name" value="SENSOR HISTIDINE KINASE YPDA"/>
    <property type="match status" value="1"/>
</dbReference>
<dbReference type="RefSeq" id="WP_099439321.1">
    <property type="nucleotide sequence ID" value="NZ_CP024091.1"/>
</dbReference>
<dbReference type="EMBL" id="CP024091">
    <property type="protein sequence ID" value="ATP57397.1"/>
    <property type="molecule type" value="Genomic_DNA"/>
</dbReference>
<feature type="transmembrane region" description="Helical" evidence="1">
    <location>
        <begin position="119"/>
        <end position="135"/>
    </location>
</feature>
<organism evidence="3 4">
    <name type="scientific">Pedobacter ginsengisoli</name>
    <dbReference type="NCBI Taxonomy" id="363852"/>
    <lineage>
        <taxon>Bacteria</taxon>
        <taxon>Pseudomonadati</taxon>
        <taxon>Bacteroidota</taxon>
        <taxon>Sphingobacteriia</taxon>
        <taxon>Sphingobacteriales</taxon>
        <taxon>Sphingobacteriaceae</taxon>
        <taxon>Pedobacter</taxon>
    </lineage>
</organism>
<dbReference type="Proteomes" id="UP000223749">
    <property type="component" value="Chromosome"/>
</dbReference>
<dbReference type="AlphaFoldDB" id="A0A2D1U720"/>
<keyword evidence="1" id="KW-1133">Transmembrane helix</keyword>
<keyword evidence="1" id="KW-0812">Transmembrane</keyword>
<accession>A0A2D1U720</accession>